<dbReference type="CDD" id="cd05233">
    <property type="entry name" value="SDR_c"/>
    <property type="match status" value="1"/>
</dbReference>
<keyword evidence="2" id="KW-0560">Oxidoreductase</keyword>
<dbReference type="GO" id="GO:0016616">
    <property type="term" value="F:oxidoreductase activity, acting on the CH-OH group of donors, NAD or NADP as acceptor"/>
    <property type="evidence" value="ECO:0007669"/>
    <property type="project" value="TreeGrafter"/>
</dbReference>
<protein>
    <submittedName>
        <fullName evidence="3">SDR family oxidoreductase</fullName>
    </submittedName>
</protein>
<evidence type="ECO:0000256" key="1">
    <source>
        <dbReference type="ARBA" id="ARBA00006484"/>
    </source>
</evidence>
<dbReference type="Gene3D" id="3.40.50.720">
    <property type="entry name" value="NAD(P)-binding Rossmann-like Domain"/>
    <property type="match status" value="1"/>
</dbReference>
<dbReference type="PRINTS" id="PR00081">
    <property type="entry name" value="GDHRDH"/>
</dbReference>
<dbReference type="PRINTS" id="PR00080">
    <property type="entry name" value="SDRFAMILY"/>
</dbReference>
<gene>
    <name evidence="3" type="ORF">J0J70_11655</name>
</gene>
<dbReference type="PANTHER" id="PTHR42760:SF133">
    <property type="entry name" value="3-OXOACYL-[ACYL-CARRIER-PROTEIN] REDUCTASE"/>
    <property type="match status" value="1"/>
</dbReference>
<evidence type="ECO:0000256" key="2">
    <source>
        <dbReference type="ARBA" id="ARBA00023002"/>
    </source>
</evidence>
<dbReference type="Proteomes" id="UP001058072">
    <property type="component" value="Chromosome"/>
</dbReference>
<dbReference type="PROSITE" id="PS00061">
    <property type="entry name" value="ADH_SHORT"/>
    <property type="match status" value="1"/>
</dbReference>
<dbReference type="RefSeq" id="WP_055245274.1">
    <property type="nucleotide sequence ID" value="NZ_CP071250.1"/>
</dbReference>
<comment type="similarity">
    <text evidence="1">Belongs to the short-chain dehydrogenases/reductases (SDR) family.</text>
</comment>
<dbReference type="SUPFAM" id="SSF51735">
    <property type="entry name" value="NAD(P)-binding Rossmann-fold domains"/>
    <property type="match status" value="1"/>
</dbReference>
<dbReference type="EMBL" id="CP071250">
    <property type="protein sequence ID" value="UUF08216.1"/>
    <property type="molecule type" value="Genomic_DNA"/>
</dbReference>
<dbReference type="GO" id="GO:0008206">
    <property type="term" value="P:bile acid metabolic process"/>
    <property type="evidence" value="ECO:0007669"/>
    <property type="project" value="UniProtKB-ARBA"/>
</dbReference>
<dbReference type="InterPro" id="IPR020904">
    <property type="entry name" value="Sc_DH/Rdtase_CS"/>
</dbReference>
<dbReference type="InterPro" id="IPR002347">
    <property type="entry name" value="SDR_fam"/>
</dbReference>
<dbReference type="FunFam" id="3.40.50.720:FF:000084">
    <property type="entry name" value="Short-chain dehydrogenase reductase"/>
    <property type="match status" value="1"/>
</dbReference>
<sequence>MKKLANKVALVTSGTRGIGLQCVKTLAQHGATVYIGARRLEAANQICQELLENGYHAKSVYFDATKTETYETMVKTVIEEAGHLDILVNNYGGTDSETDLDLVSGNTETFFNTMNFNLSSVYLPCKFAIEQMLKQESGSIVNISSIGSILPDVARLGYGVSKSAINSLTQNIAIQYAKHNIRCNAVLPGLIATDAALQNMSDDFIQSFLKHVPLHRFGQPEDIANAVLFLASDESSFITGQLLEVAGGFGLPSPLYGETVKQ</sequence>
<accession>A0A9Q9FFY7</accession>
<dbReference type="Pfam" id="PF13561">
    <property type="entry name" value="adh_short_C2"/>
    <property type="match status" value="1"/>
</dbReference>
<organism evidence="3 4">
    <name type="scientific">Turicibacter bilis</name>
    <dbReference type="NCBI Taxonomy" id="2735723"/>
    <lineage>
        <taxon>Bacteria</taxon>
        <taxon>Bacillati</taxon>
        <taxon>Bacillota</taxon>
        <taxon>Erysipelotrichia</taxon>
        <taxon>Erysipelotrichales</taxon>
        <taxon>Turicibacteraceae</taxon>
        <taxon>Turicibacter</taxon>
    </lineage>
</organism>
<evidence type="ECO:0000313" key="3">
    <source>
        <dbReference type="EMBL" id="UUF08216.1"/>
    </source>
</evidence>
<dbReference type="PANTHER" id="PTHR42760">
    <property type="entry name" value="SHORT-CHAIN DEHYDROGENASES/REDUCTASES FAMILY MEMBER"/>
    <property type="match status" value="1"/>
</dbReference>
<reference evidence="3" key="1">
    <citation type="submission" date="2021-03" db="EMBL/GenBank/DDBJ databases">
        <title>Comparative Genomics and Metabolomics in the genus Turicibacter.</title>
        <authorList>
            <person name="Maki J."/>
            <person name="Looft T."/>
        </authorList>
    </citation>
    <scope>NUCLEOTIDE SEQUENCE</scope>
    <source>
        <strain evidence="3">ISU324</strain>
    </source>
</reference>
<dbReference type="NCBIfam" id="NF005559">
    <property type="entry name" value="PRK07231.1"/>
    <property type="match status" value="1"/>
</dbReference>
<evidence type="ECO:0000313" key="4">
    <source>
        <dbReference type="Proteomes" id="UP001058072"/>
    </source>
</evidence>
<name>A0A9Q9FFY7_9FIRM</name>
<dbReference type="AlphaFoldDB" id="A0A9Q9FFY7"/>
<proteinExistence type="inferred from homology"/>
<dbReference type="InterPro" id="IPR036291">
    <property type="entry name" value="NAD(P)-bd_dom_sf"/>
</dbReference>